<dbReference type="RefSeq" id="WP_090601843.1">
    <property type="nucleotide sequence ID" value="NZ_FNZR01000001.1"/>
</dbReference>
<accession>A0A1H7F0M4</accession>
<dbReference type="PROSITE" id="PS51257">
    <property type="entry name" value="PROKAR_LIPOPROTEIN"/>
    <property type="match status" value="1"/>
</dbReference>
<dbReference type="Proteomes" id="UP000198916">
    <property type="component" value="Unassembled WGS sequence"/>
</dbReference>
<evidence type="ECO:0000313" key="1">
    <source>
        <dbReference type="EMBL" id="SEK17852.1"/>
    </source>
</evidence>
<dbReference type="EMBL" id="FNZR01000001">
    <property type="protein sequence ID" value="SEK17852.1"/>
    <property type="molecule type" value="Genomic_DNA"/>
</dbReference>
<gene>
    <name evidence="1" type="ORF">SAMN05421740_10141</name>
</gene>
<name>A0A1H7F0M4_9SPHI</name>
<reference evidence="2" key="1">
    <citation type="submission" date="2016-10" db="EMBL/GenBank/DDBJ databases">
        <authorList>
            <person name="Varghese N."/>
            <person name="Submissions S."/>
        </authorList>
    </citation>
    <scope>NUCLEOTIDE SEQUENCE [LARGE SCALE GENOMIC DNA]</scope>
    <source>
        <strain evidence="2">Jip14</strain>
    </source>
</reference>
<protein>
    <submittedName>
        <fullName evidence="1">Uncharacterized protein</fullName>
    </submittedName>
</protein>
<sequence length="857" mass="95711">MKTNRVLFFYFLVSILLVGSCKKDPIDQDDIADPVNKEYVWVDAKISLPGNVNYSLADHELNAVGEVVAIRSDGTTKVPKMTQSVSVYSVTNGSEAPVMLGFSTPNKTEISPEATAKVTLFTLYRIAALPVQAQIKFLEGFDTDGAAQSYISEFVKLWKTDQHILVNKRYVDLLKKYHAAYHKAVPTPSLAMATSTAAGGRYYFVEAETGELEDGYSLELEDPNKFYMLNKGPRTATAFIYKTQVKRNNAVQPQTLISAFERATKSDKQWFVENGTYIPQQHPFGFEVDYRKFLLGKTLFAEVKSGPHELPLADDEEMAEYTIRLVNAGVNVQEDLLTDDERAAYSKHMHAALIVDFYLPFMGINLGLDINDFYAMGAEERADKLDAAVREAGVHTLIGGHLSGGRLHELLKTLETYFQSESTGYGLKLHEAVFKAVGRAVPQRLAGAAKRNGYLSYYFDSESFWNTEREERLFMDYYWETYGLITLKATARAGVVRVSPRRANITALAPNNSVALSAVIETEEFHQLEVTYRWRTPGNFGSLSTDGYSGTSQLETKSDNVVYKADYAVGRTTSVVERVYVDVLKDNQVVGTDSAEITIGPSNYRIVPDGITLTGNGDRGPNIANLRIEKRSQEAPAIGNHPDYDFKVVWRTAGKHGGLRWDGRYASYWTTEMEAFNSANAQYRCSDEDVKESVEDVEATIFSKPKGAPESDYELVDIIKGSININNDENKRIIHQPMTYYSGAWAEGNWFTYPLVIFPVDEDAKRYSVKFYNFSGTAANPPEGATYTWSAGQSPPTYYAVFPDTKDISGGSYYVSLSRTWCAGPPSGCNAGNAAEWEARYREMYGTGVMAEIIYFY</sequence>
<dbReference type="AlphaFoldDB" id="A0A1H7F0M4"/>
<organism evidence="1 2">
    <name type="scientific">Parapedobacter koreensis</name>
    <dbReference type="NCBI Taxonomy" id="332977"/>
    <lineage>
        <taxon>Bacteria</taxon>
        <taxon>Pseudomonadati</taxon>
        <taxon>Bacteroidota</taxon>
        <taxon>Sphingobacteriia</taxon>
        <taxon>Sphingobacteriales</taxon>
        <taxon>Sphingobacteriaceae</taxon>
        <taxon>Parapedobacter</taxon>
    </lineage>
</organism>
<evidence type="ECO:0000313" key="2">
    <source>
        <dbReference type="Proteomes" id="UP000198916"/>
    </source>
</evidence>
<keyword evidence="2" id="KW-1185">Reference proteome</keyword>
<proteinExistence type="predicted"/>
<dbReference type="OrthoDB" id="1401154at2"/>